<feature type="non-terminal residue" evidence="1">
    <location>
        <position position="42"/>
    </location>
</feature>
<keyword evidence="2" id="KW-1185">Reference proteome</keyword>
<protein>
    <submittedName>
        <fullName evidence="1">4166_t:CDS:1</fullName>
    </submittedName>
</protein>
<evidence type="ECO:0000313" key="1">
    <source>
        <dbReference type="EMBL" id="CAG8724833.1"/>
    </source>
</evidence>
<dbReference type="EMBL" id="CAJVPW010030721">
    <property type="protein sequence ID" value="CAG8724833.1"/>
    <property type="molecule type" value="Genomic_DNA"/>
</dbReference>
<name>A0ACA9PU94_9GLOM</name>
<proteinExistence type="predicted"/>
<dbReference type="Proteomes" id="UP000789366">
    <property type="component" value="Unassembled WGS sequence"/>
</dbReference>
<gene>
    <name evidence="1" type="ORF">SPELUC_LOCUS12687</name>
</gene>
<reference evidence="1" key="1">
    <citation type="submission" date="2021-06" db="EMBL/GenBank/DDBJ databases">
        <authorList>
            <person name="Kallberg Y."/>
            <person name="Tangrot J."/>
            <person name="Rosling A."/>
        </authorList>
    </citation>
    <scope>NUCLEOTIDE SEQUENCE</scope>
    <source>
        <strain evidence="1">28 12/20/2015</strain>
    </source>
</reference>
<evidence type="ECO:0000313" key="2">
    <source>
        <dbReference type="Proteomes" id="UP000789366"/>
    </source>
</evidence>
<comment type="caution">
    <text evidence="1">The sequence shown here is derived from an EMBL/GenBank/DDBJ whole genome shotgun (WGS) entry which is preliminary data.</text>
</comment>
<accession>A0ACA9PU94</accession>
<organism evidence="1 2">
    <name type="scientific">Cetraspora pellucida</name>
    <dbReference type="NCBI Taxonomy" id="1433469"/>
    <lineage>
        <taxon>Eukaryota</taxon>
        <taxon>Fungi</taxon>
        <taxon>Fungi incertae sedis</taxon>
        <taxon>Mucoromycota</taxon>
        <taxon>Glomeromycotina</taxon>
        <taxon>Glomeromycetes</taxon>
        <taxon>Diversisporales</taxon>
        <taxon>Gigasporaceae</taxon>
        <taxon>Cetraspora</taxon>
    </lineage>
</organism>
<sequence length="42" mass="4895">MSNKTIEFEFATKLYNPQPVEGRFSEMSLYPMTICTRTEFGV</sequence>